<organism evidence="3 4">
    <name type="scientific">Tetrahymena thermophila (strain SB210)</name>
    <dbReference type="NCBI Taxonomy" id="312017"/>
    <lineage>
        <taxon>Eukaryota</taxon>
        <taxon>Sar</taxon>
        <taxon>Alveolata</taxon>
        <taxon>Ciliophora</taxon>
        <taxon>Intramacronucleata</taxon>
        <taxon>Oligohymenophorea</taxon>
        <taxon>Hymenostomatida</taxon>
        <taxon>Tetrahymenina</taxon>
        <taxon>Tetrahymenidae</taxon>
        <taxon>Tetrahymena</taxon>
    </lineage>
</organism>
<dbReference type="GO" id="GO:0006167">
    <property type="term" value="P:AMP biosynthetic process"/>
    <property type="evidence" value="ECO:0007669"/>
    <property type="project" value="TreeGrafter"/>
</dbReference>
<evidence type="ECO:0000259" key="2">
    <source>
        <dbReference type="PROSITE" id="PS51462"/>
    </source>
</evidence>
<feature type="non-terminal residue" evidence="3">
    <location>
        <position position="1"/>
    </location>
</feature>
<dbReference type="EMBL" id="GG662212">
    <property type="protein sequence ID" value="EWS70970.1"/>
    <property type="molecule type" value="Genomic_DNA"/>
</dbReference>
<dbReference type="PANTHER" id="PTHR21340:SF0">
    <property type="entry name" value="BIS(5'-NUCLEOSYL)-TETRAPHOSPHATASE [ASYMMETRICAL]"/>
    <property type="match status" value="1"/>
</dbReference>
<dbReference type="PANTHER" id="PTHR21340">
    <property type="entry name" value="DIADENOSINE 5,5-P1,P4-TETRAPHOSPHATE PYROPHOSPHOHYDROLASE MUTT"/>
    <property type="match status" value="1"/>
</dbReference>
<proteinExistence type="predicted"/>
<dbReference type="InterPro" id="IPR000086">
    <property type="entry name" value="NUDIX_hydrolase_dom"/>
</dbReference>
<feature type="domain" description="Nudix hydrolase" evidence="2">
    <location>
        <begin position="14"/>
        <end position="148"/>
    </location>
</feature>
<dbReference type="InterPro" id="IPR051325">
    <property type="entry name" value="Nudix_hydrolase_domain"/>
</dbReference>
<reference evidence="4" key="1">
    <citation type="journal article" date="2006" name="PLoS Biol.">
        <title>Macronuclear genome sequence of the ciliate Tetrahymena thermophila, a model eukaryote.</title>
        <authorList>
            <person name="Eisen J.A."/>
            <person name="Coyne R.S."/>
            <person name="Wu M."/>
            <person name="Wu D."/>
            <person name="Thiagarajan M."/>
            <person name="Wortman J.R."/>
            <person name="Badger J.H."/>
            <person name="Ren Q."/>
            <person name="Amedeo P."/>
            <person name="Jones K.M."/>
            <person name="Tallon L.J."/>
            <person name="Delcher A.L."/>
            <person name="Salzberg S.L."/>
            <person name="Silva J.C."/>
            <person name="Haas B.J."/>
            <person name="Majoros W.H."/>
            <person name="Farzad M."/>
            <person name="Carlton J.M."/>
            <person name="Smith R.K. Jr."/>
            <person name="Garg J."/>
            <person name="Pearlman R.E."/>
            <person name="Karrer K.M."/>
            <person name="Sun L."/>
            <person name="Manning G."/>
            <person name="Elde N.C."/>
            <person name="Turkewitz A.P."/>
            <person name="Asai D.J."/>
            <person name="Wilkes D.E."/>
            <person name="Wang Y."/>
            <person name="Cai H."/>
            <person name="Collins K."/>
            <person name="Stewart B.A."/>
            <person name="Lee S.R."/>
            <person name="Wilamowska K."/>
            <person name="Weinberg Z."/>
            <person name="Ruzzo W.L."/>
            <person name="Wloga D."/>
            <person name="Gaertig J."/>
            <person name="Frankel J."/>
            <person name="Tsao C.-C."/>
            <person name="Gorovsky M.A."/>
            <person name="Keeling P.J."/>
            <person name="Waller R.F."/>
            <person name="Patron N.J."/>
            <person name="Cherry J.M."/>
            <person name="Stover N.A."/>
            <person name="Krieger C.J."/>
            <person name="del Toro C."/>
            <person name="Ryder H.F."/>
            <person name="Williamson S.C."/>
            <person name="Barbeau R.A."/>
            <person name="Hamilton E.P."/>
            <person name="Orias E."/>
        </authorList>
    </citation>
    <scope>NUCLEOTIDE SEQUENCE [LARGE SCALE GENOMIC DNA]</scope>
    <source>
        <strain evidence="4">SB210</strain>
    </source>
</reference>
<dbReference type="SUPFAM" id="SSF55811">
    <property type="entry name" value="Nudix"/>
    <property type="match status" value="1"/>
</dbReference>
<dbReference type="KEGG" id="tet:TTHERM_000498260"/>
<dbReference type="PROSITE" id="PS51462">
    <property type="entry name" value="NUDIX"/>
    <property type="match status" value="1"/>
</dbReference>
<dbReference type="GO" id="GO:0004081">
    <property type="term" value="F:bis(5'-nucleosyl)-tetraphosphatase (asymmetrical) activity"/>
    <property type="evidence" value="ECO:0007669"/>
    <property type="project" value="TreeGrafter"/>
</dbReference>
<evidence type="ECO:0000313" key="4">
    <source>
        <dbReference type="Proteomes" id="UP000009168"/>
    </source>
</evidence>
<protein>
    <submittedName>
        <fullName evidence="3">NUDIX hydrolase</fullName>
    </submittedName>
</protein>
<dbReference type="STRING" id="312017.W7WVX7"/>
<dbReference type="OrthoDB" id="276276at2759"/>
<evidence type="ECO:0000256" key="1">
    <source>
        <dbReference type="ARBA" id="ARBA00022801"/>
    </source>
</evidence>
<dbReference type="Gene3D" id="3.90.79.10">
    <property type="entry name" value="Nucleoside Triphosphate Pyrophosphohydrolase"/>
    <property type="match status" value="1"/>
</dbReference>
<dbReference type="Pfam" id="PF00293">
    <property type="entry name" value="NUDIX"/>
    <property type="match status" value="1"/>
</dbReference>
<sequence length="160" mass="18989">IFLTTMGNNQIRGKKHKVYGIVAYCIQNRQYLLTLNKQGHFWEFPKGYPEKRDNCDELKTALREFEEETGISQSCLRIIPHKTDLSFNYLRHGKQEKEARYFIAVLDQVPQNVKIQHSEVADFMWANYEKALQQLTYENCKNILIKVNEEIDNFLQNNQQ</sequence>
<dbReference type="FunCoup" id="W7WVX7">
    <property type="interactions" value="36"/>
</dbReference>
<dbReference type="InParanoid" id="W7WVX7"/>
<gene>
    <name evidence="3" type="ORF">TTHERM_000498260</name>
</gene>
<dbReference type="AlphaFoldDB" id="W7WVX7"/>
<evidence type="ECO:0000313" key="3">
    <source>
        <dbReference type="EMBL" id="EWS70970.1"/>
    </source>
</evidence>
<keyword evidence="4" id="KW-1185">Reference proteome</keyword>
<dbReference type="GO" id="GO:0006754">
    <property type="term" value="P:ATP biosynthetic process"/>
    <property type="evidence" value="ECO:0007669"/>
    <property type="project" value="TreeGrafter"/>
</dbReference>
<keyword evidence="1 3" id="KW-0378">Hydrolase</keyword>
<dbReference type="Proteomes" id="UP000009168">
    <property type="component" value="Unassembled WGS sequence"/>
</dbReference>
<dbReference type="RefSeq" id="XP_012656526.1">
    <property type="nucleotide sequence ID" value="XM_012801072.1"/>
</dbReference>
<name>W7WVX7_TETTS</name>
<dbReference type="GeneID" id="24439309"/>
<accession>W7WVX7</accession>
<dbReference type="InterPro" id="IPR015797">
    <property type="entry name" value="NUDIX_hydrolase-like_dom_sf"/>
</dbReference>